<protein>
    <submittedName>
        <fullName evidence="1">Uncharacterized protein</fullName>
    </submittedName>
</protein>
<evidence type="ECO:0000313" key="1">
    <source>
        <dbReference type="EMBL" id="SOY62226.1"/>
    </source>
</evidence>
<name>A0A975X8K3_9BURK</name>
<reference evidence="1 2" key="1">
    <citation type="submission" date="2018-01" db="EMBL/GenBank/DDBJ databases">
        <authorList>
            <person name="Clerissi C."/>
        </authorList>
    </citation>
    <scope>NUCLEOTIDE SEQUENCE [LARGE SCALE GENOMIC DNA]</scope>
    <source>
        <strain evidence="1">Cupriavidus taiwanensis LMG 19430</strain>
    </source>
</reference>
<comment type="caution">
    <text evidence="1">The sequence shown here is derived from an EMBL/GenBank/DDBJ whole genome shotgun (WGS) entry which is preliminary data.</text>
</comment>
<dbReference type="AlphaFoldDB" id="A0A975X8K3"/>
<gene>
    <name evidence="1" type="ORF">CBM2586_A50471</name>
</gene>
<proteinExistence type="predicted"/>
<organism evidence="1 2">
    <name type="scientific">Cupriavidus taiwanensis</name>
    <dbReference type="NCBI Taxonomy" id="164546"/>
    <lineage>
        <taxon>Bacteria</taxon>
        <taxon>Pseudomonadati</taxon>
        <taxon>Pseudomonadota</taxon>
        <taxon>Betaproteobacteria</taxon>
        <taxon>Burkholderiales</taxon>
        <taxon>Burkholderiaceae</taxon>
        <taxon>Cupriavidus</taxon>
    </lineage>
</organism>
<evidence type="ECO:0000313" key="2">
    <source>
        <dbReference type="Proteomes" id="UP000257016"/>
    </source>
</evidence>
<sequence length="44" mass="4960">MLLCDRKEKAEQLLDVLAGAPQNFTIAAEDAEKWSRWLHSDGSD</sequence>
<accession>A0A975X8K3</accession>
<dbReference type="Proteomes" id="UP000257016">
    <property type="component" value="Unassembled WGS sequence"/>
</dbReference>
<dbReference type="EMBL" id="OFSN01000010">
    <property type="protein sequence ID" value="SOY62226.1"/>
    <property type="molecule type" value="Genomic_DNA"/>
</dbReference>